<gene>
    <name evidence="1" type="ORF">SDC9_186949</name>
</gene>
<proteinExistence type="predicted"/>
<name>A0A645HK79_9ZZZZ</name>
<protein>
    <submittedName>
        <fullName evidence="1">Uncharacterized protein</fullName>
    </submittedName>
</protein>
<reference evidence="1" key="1">
    <citation type="submission" date="2019-08" db="EMBL/GenBank/DDBJ databases">
        <authorList>
            <person name="Kucharzyk K."/>
            <person name="Murdoch R.W."/>
            <person name="Higgins S."/>
            <person name="Loffler F."/>
        </authorList>
    </citation>
    <scope>NUCLEOTIDE SEQUENCE</scope>
</reference>
<dbReference type="EMBL" id="VSSQ01095226">
    <property type="protein sequence ID" value="MPN39421.1"/>
    <property type="molecule type" value="Genomic_DNA"/>
</dbReference>
<evidence type="ECO:0000313" key="1">
    <source>
        <dbReference type="EMBL" id="MPN39421.1"/>
    </source>
</evidence>
<sequence>MSISAARRLRISFGCPEAPNTDEAIEDNSSGNPLSGMVIFTPIPTTAKSNPPLSSDIEASVSIPQIFLPSIQISLTHLICVSRPDSCSTAPATATAAAVVSRDDTETGILGRSRMLIYTPVPPGEKKLLPFRPRPAVCSSATITLPSGSPERASFFASSFVDPIVLYTSIRRCDARSSRYFLIPDADTMSVSGGK</sequence>
<dbReference type="AlphaFoldDB" id="A0A645HK79"/>
<organism evidence="1">
    <name type="scientific">bioreactor metagenome</name>
    <dbReference type="NCBI Taxonomy" id="1076179"/>
    <lineage>
        <taxon>unclassified sequences</taxon>
        <taxon>metagenomes</taxon>
        <taxon>ecological metagenomes</taxon>
    </lineage>
</organism>
<accession>A0A645HK79</accession>
<comment type="caution">
    <text evidence="1">The sequence shown here is derived from an EMBL/GenBank/DDBJ whole genome shotgun (WGS) entry which is preliminary data.</text>
</comment>